<protein>
    <recommendedName>
        <fullName evidence="9">SWIM-type domain-containing protein</fullName>
    </recommendedName>
</protein>
<dbReference type="OrthoDB" id="2122982at2759"/>
<keyword evidence="6" id="KW-0496">Mitochondrion</keyword>
<dbReference type="EMBL" id="OVEO01000003">
    <property type="protein sequence ID" value="SPQ94661.1"/>
    <property type="molecule type" value="Genomic_DNA"/>
</dbReference>
<dbReference type="Proteomes" id="UP000290189">
    <property type="component" value="Unassembled WGS sequence"/>
</dbReference>
<reference evidence="6 8" key="2">
    <citation type="submission" date="2018-03" db="EMBL/GenBank/DDBJ databases">
        <authorList>
            <person name="Fogelqvist J."/>
        </authorList>
    </citation>
    <scope>NUCLEOTIDE SEQUENCE [LARGE SCALE GENOMIC DNA]</scope>
</reference>
<feature type="region of interest" description="Disordered" evidence="2">
    <location>
        <begin position="1"/>
        <end position="61"/>
    </location>
</feature>
<dbReference type="InterPro" id="IPR039903">
    <property type="entry name" value="Zswim2"/>
</dbReference>
<keyword evidence="7" id="KW-1185">Reference proteome</keyword>
<dbReference type="STRING" id="37360.A0A0G4IN22"/>
<geneLocation type="mitochondrion" evidence="6"/>
<gene>
    <name evidence="5" type="ORF">PBRA_005215</name>
    <name evidence="6" type="ORF">PLBR_LOCUS1876</name>
</gene>
<dbReference type="OMA" id="EKEPYIN"/>
<dbReference type="SUPFAM" id="SSF57850">
    <property type="entry name" value="RING/U-box"/>
    <property type="match status" value="1"/>
</dbReference>
<dbReference type="GO" id="GO:0008270">
    <property type="term" value="F:zinc ion binding"/>
    <property type="evidence" value="ECO:0007669"/>
    <property type="project" value="UniProtKB-KW"/>
</dbReference>
<keyword evidence="1" id="KW-0479">Metal-binding</keyword>
<reference evidence="5 7" key="1">
    <citation type="submission" date="2015-02" db="EMBL/GenBank/DDBJ databases">
        <authorList>
            <person name="Chooi Y.-H."/>
        </authorList>
    </citation>
    <scope>NUCLEOTIDE SEQUENCE [LARGE SCALE GENOMIC DNA]</scope>
    <source>
        <strain evidence="5">E3</strain>
    </source>
</reference>
<evidence type="ECO:0000313" key="8">
    <source>
        <dbReference type="Proteomes" id="UP000290189"/>
    </source>
</evidence>
<dbReference type="PROSITE" id="PS50966">
    <property type="entry name" value="ZF_SWIM"/>
    <property type="match status" value="1"/>
</dbReference>
<dbReference type="PANTHER" id="PTHR21540:SF0">
    <property type="entry name" value="PHD FAMILY PROTEIN"/>
    <property type="match status" value="1"/>
</dbReference>
<dbReference type="Proteomes" id="UP000039324">
    <property type="component" value="Unassembled WGS sequence"/>
</dbReference>
<name>A0A0G4IN22_PLABS</name>
<dbReference type="PANTHER" id="PTHR21540">
    <property type="entry name" value="RING FINGER AND SWIM DOMAIN-CONTAINING PROTEIN 2"/>
    <property type="match status" value="1"/>
</dbReference>
<dbReference type="AlphaFoldDB" id="A0A0G4IN22"/>
<evidence type="ECO:0000259" key="3">
    <source>
        <dbReference type="PROSITE" id="PS50089"/>
    </source>
</evidence>
<dbReference type="InterPro" id="IPR001841">
    <property type="entry name" value="Znf_RING"/>
</dbReference>
<dbReference type="EMBL" id="CDSF01000068">
    <property type="protein sequence ID" value="CEO96606.1"/>
    <property type="molecule type" value="Genomic_DNA"/>
</dbReference>
<feature type="compositionally biased region" description="Low complexity" evidence="2">
    <location>
        <begin position="1"/>
        <end position="16"/>
    </location>
</feature>
<keyword evidence="1" id="KW-0862">Zinc</keyword>
<evidence type="ECO:0008006" key="9">
    <source>
        <dbReference type="Google" id="ProtNLM"/>
    </source>
</evidence>
<dbReference type="InterPro" id="IPR007527">
    <property type="entry name" value="Znf_SWIM"/>
</dbReference>
<evidence type="ECO:0000259" key="4">
    <source>
        <dbReference type="PROSITE" id="PS50966"/>
    </source>
</evidence>
<evidence type="ECO:0000256" key="2">
    <source>
        <dbReference type="SAM" id="MobiDB-lite"/>
    </source>
</evidence>
<evidence type="ECO:0000313" key="5">
    <source>
        <dbReference type="EMBL" id="CEO96606.1"/>
    </source>
</evidence>
<dbReference type="Gene3D" id="3.30.40.10">
    <property type="entry name" value="Zinc/RING finger domain, C3HC4 (zinc finger)"/>
    <property type="match status" value="1"/>
</dbReference>
<proteinExistence type="predicted"/>
<dbReference type="GO" id="GO:0061630">
    <property type="term" value="F:ubiquitin protein ligase activity"/>
    <property type="evidence" value="ECO:0007669"/>
    <property type="project" value="InterPro"/>
</dbReference>
<evidence type="ECO:0000313" key="6">
    <source>
        <dbReference type="EMBL" id="SPQ94661.1"/>
    </source>
</evidence>
<sequence>MRRSARVAAAKQAQAKRQQDENAEPAGRARTKRASKSEAGPGLTRAKPARQATPAGNAGRRRRAVTDRLYLVGRRDTDADLAEGSLTFIVLGTTGNVYYPTLSRIPNKTACTCIDQRCRKGLCKHLLFILIRVLKVRSDHPVVARGDARISASELESIYAESRGTSCEAMAPSAVCNAFVAITGNDLSDNTGAELADVERRPLEQGDECPICFEAIAEDDELDFCRASCRRSVHVECFTRWAAQRRQRGEPVSCVYCRAAWVNPSTTADTERAFKRSRVNLERFV</sequence>
<keyword evidence="1" id="KW-0863">Zinc-finger</keyword>
<organism evidence="5 7">
    <name type="scientific">Plasmodiophora brassicae</name>
    <name type="common">Clubroot disease agent</name>
    <dbReference type="NCBI Taxonomy" id="37360"/>
    <lineage>
        <taxon>Eukaryota</taxon>
        <taxon>Sar</taxon>
        <taxon>Rhizaria</taxon>
        <taxon>Endomyxa</taxon>
        <taxon>Phytomyxea</taxon>
        <taxon>Plasmodiophorida</taxon>
        <taxon>Plasmodiophoridae</taxon>
        <taxon>Plasmodiophora</taxon>
    </lineage>
</organism>
<dbReference type="InterPro" id="IPR013083">
    <property type="entry name" value="Znf_RING/FYVE/PHD"/>
</dbReference>
<dbReference type="CDD" id="cd16494">
    <property type="entry name" value="RING-CH-C4HC3_ZSWM2"/>
    <property type="match status" value="1"/>
</dbReference>
<evidence type="ECO:0000256" key="1">
    <source>
        <dbReference type="PROSITE-ProRule" id="PRU00175"/>
    </source>
</evidence>
<evidence type="ECO:0000313" key="7">
    <source>
        <dbReference type="Proteomes" id="UP000039324"/>
    </source>
</evidence>
<feature type="domain" description="SWIM-type" evidence="4">
    <location>
        <begin position="99"/>
        <end position="134"/>
    </location>
</feature>
<feature type="domain" description="RING-type" evidence="3">
    <location>
        <begin position="209"/>
        <end position="258"/>
    </location>
</feature>
<dbReference type="PROSITE" id="PS50089">
    <property type="entry name" value="ZF_RING_2"/>
    <property type="match status" value="1"/>
</dbReference>
<accession>A0A0G4IN22</accession>